<organism evidence="2 3">
    <name type="scientific">Streptomyces macrosporus</name>
    <dbReference type="NCBI Taxonomy" id="44032"/>
    <lineage>
        <taxon>Bacteria</taxon>
        <taxon>Bacillati</taxon>
        <taxon>Actinomycetota</taxon>
        <taxon>Actinomycetes</taxon>
        <taxon>Kitasatosporales</taxon>
        <taxon>Streptomycetaceae</taxon>
        <taxon>Streptomyces</taxon>
    </lineage>
</organism>
<sequence>MEFHPLPHSLGDVPEEGQEDELLLRHDHLGGRGAIRRRVRHTYTDGPPLEGATDSHEWAHGLGETVGALVRAGPTIARPTESDEVPWPRRPRMLRTASGVSGRRLRTGGGSGLTDSQRGPADPRNIP</sequence>
<dbReference type="EMBL" id="BAAASZ010000030">
    <property type="protein sequence ID" value="GAA2454495.1"/>
    <property type="molecule type" value="Genomic_DNA"/>
</dbReference>
<proteinExistence type="predicted"/>
<dbReference type="Proteomes" id="UP001501638">
    <property type="component" value="Unassembled WGS sequence"/>
</dbReference>
<accession>A0ABN3KEH0</accession>
<evidence type="ECO:0000256" key="1">
    <source>
        <dbReference type="SAM" id="MobiDB-lite"/>
    </source>
</evidence>
<protein>
    <submittedName>
        <fullName evidence="2">Uncharacterized protein</fullName>
    </submittedName>
</protein>
<gene>
    <name evidence="2" type="ORF">GCM10010405_42910</name>
</gene>
<comment type="caution">
    <text evidence="2">The sequence shown here is derived from an EMBL/GenBank/DDBJ whole genome shotgun (WGS) entry which is preliminary data.</text>
</comment>
<keyword evidence="3" id="KW-1185">Reference proteome</keyword>
<dbReference type="RefSeq" id="WP_344326031.1">
    <property type="nucleotide sequence ID" value="NZ_BAAASZ010000030.1"/>
</dbReference>
<evidence type="ECO:0000313" key="2">
    <source>
        <dbReference type="EMBL" id="GAA2454495.1"/>
    </source>
</evidence>
<evidence type="ECO:0000313" key="3">
    <source>
        <dbReference type="Proteomes" id="UP001501638"/>
    </source>
</evidence>
<reference evidence="2 3" key="1">
    <citation type="journal article" date="2019" name="Int. J. Syst. Evol. Microbiol.">
        <title>The Global Catalogue of Microorganisms (GCM) 10K type strain sequencing project: providing services to taxonomists for standard genome sequencing and annotation.</title>
        <authorList>
            <consortium name="The Broad Institute Genomics Platform"/>
            <consortium name="The Broad Institute Genome Sequencing Center for Infectious Disease"/>
            <person name="Wu L."/>
            <person name="Ma J."/>
        </authorList>
    </citation>
    <scope>NUCLEOTIDE SEQUENCE [LARGE SCALE GENOMIC DNA]</scope>
    <source>
        <strain evidence="2 3">JCM 6305</strain>
    </source>
</reference>
<feature type="region of interest" description="Disordered" evidence="1">
    <location>
        <begin position="75"/>
        <end position="127"/>
    </location>
</feature>
<name>A0ABN3KEH0_9ACTN</name>